<dbReference type="GO" id="GO:0004029">
    <property type="term" value="F:aldehyde dehydrogenase (NAD+) activity"/>
    <property type="evidence" value="ECO:0007669"/>
    <property type="project" value="TreeGrafter"/>
</dbReference>
<dbReference type="InterPro" id="IPR012394">
    <property type="entry name" value="Aldehyde_DH_NAD(P)"/>
</dbReference>
<dbReference type="GO" id="GO:0005737">
    <property type="term" value="C:cytoplasm"/>
    <property type="evidence" value="ECO:0007669"/>
    <property type="project" value="TreeGrafter"/>
</dbReference>
<dbReference type="InterPro" id="IPR015590">
    <property type="entry name" value="Aldehyde_DH_dom"/>
</dbReference>
<comment type="similarity">
    <text evidence="1 4 7">Belongs to the aldehyde dehydrogenase family.</text>
</comment>
<evidence type="ECO:0000256" key="5">
    <source>
        <dbReference type="PIRSR" id="PIRSR036492-1"/>
    </source>
</evidence>
<dbReference type="STRING" id="1134435.AC731_008195"/>
<feature type="active site" evidence="5">
    <location>
        <position position="262"/>
    </location>
</feature>
<dbReference type="AlphaFoldDB" id="A0A127K4P8"/>
<dbReference type="KEGG" id="thu:AC731_008195"/>
<dbReference type="SUPFAM" id="SSF53720">
    <property type="entry name" value="ALDH-like"/>
    <property type="match status" value="1"/>
</dbReference>
<dbReference type="Gene3D" id="3.40.605.10">
    <property type="entry name" value="Aldehyde Dehydrogenase, Chain A, domain 1"/>
    <property type="match status" value="1"/>
</dbReference>
<name>A0A127K4P8_9RHOO</name>
<organism evidence="9 10">
    <name type="scientific">Thauera humireducens</name>
    <dbReference type="NCBI Taxonomy" id="1134435"/>
    <lineage>
        <taxon>Bacteria</taxon>
        <taxon>Pseudomonadati</taxon>
        <taxon>Pseudomonadota</taxon>
        <taxon>Betaproteobacteria</taxon>
        <taxon>Rhodocyclales</taxon>
        <taxon>Zoogloeaceae</taxon>
        <taxon>Thauera</taxon>
    </lineage>
</organism>
<dbReference type="EMBL" id="CP014646">
    <property type="protein sequence ID" value="AMO36925.1"/>
    <property type="molecule type" value="Genomic_DNA"/>
</dbReference>
<keyword evidence="2 4" id="KW-0560">Oxidoreductase</keyword>
<dbReference type="PROSITE" id="PS00687">
    <property type="entry name" value="ALDEHYDE_DEHYDR_GLU"/>
    <property type="match status" value="1"/>
</dbReference>
<dbReference type="InterPro" id="IPR029510">
    <property type="entry name" value="Ald_DH_CS_GLU"/>
</dbReference>
<dbReference type="Gene3D" id="3.40.309.10">
    <property type="entry name" value="Aldehyde Dehydrogenase, Chain A, domain 2"/>
    <property type="match status" value="1"/>
</dbReference>
<reference evidence="10" key="1">
    <citation type="submission" date="2016-03" db="EMBL/GenBank/DDBJ databases">
        <authorList>
            <person name="Ma C."/>
            <person name="Zhou S."/>
            <person name="Yang G."/>
        </authorList>
    </citation>
    <scope>NUCLEOTIDE SEQUENCE [LARGE SCALE GENOMIC DNA]</scope>
    <source>
        <strain evidence="10">SgZ-1</strain>
    </source>
</reference>
<evidence type="ECO:0000313" key="10">
    <source>
        <dbReference type="Proteomes" id="UP000036902"/>
    </source>
</evidence>
<evidence type="ECO:0000256" key="1">
    <source>
        <dbReference type="ARBA" id="ARBA00009986"/>
    </source>
</evidence>
<feature type="active site" evidence="5 6">
    <location>
        <position position="228"/>
    </location>
</feature>
<dbReference type="InterPro" id="IPR016161">
    <property type="entry name" value="Ald_DH/histidinol_DH"/>
</dbReference>
<dbReference type="PANTHER" id="PTHR43570">
    <property type="entry name" value="ALDEHYDE DEHYDROGENASE"/>
    <property type="match status" value="1"/>
</dbReference>
<dbReference type="Pfam" id="PF00171">
    <property type="entry name" value="Aldedh"/>
    <property type="match status" value="1"/>
</dbReference>
<sequence>MKMNGDEVARLQTPDEAALCACLEAMKAAQTRDGLPDAALRTDRLTRLMVLLRERADDFCAALDADFGGRPRETSLMSDVMATFNTVKYARGRIRRWMKPDRRDGVVPFNLFGARVEVQRMPKGVVGILGPWNVPLFTTLAPLAFALAAGNRAMLKPSEFVPRTSALLQAAVQDLFAADEVAVFTGDAAVAGAFSALPFDHLVFTGSTTTGIRVMRAAAENLVPVTLELGGKSPVVVGRSADVRLAAERILSAKVMNSGQVCVSPDTVHVADELVEPFIAACEAVHRRLFPPVAGDAALTSVIDARHFARIRGYLDEVRSAGGRIVDCGGGLAGSGRKLPLHLVVDPPAGARIAQEEIFGPVLQVERYADIAAVIDRINAGPRPLALYYFGADRAEERRVLAHTLSGGVAINDVMLQVAAHDAPFGGVGASGMGVYHGREGFNEFCHPRTVYRSGWWDPRKALGLLPPYSKKLYGRLSKTLKV</sequence>
<dbReference type="InterPro" id="IPR016162">
    <property type="entry name" value="Ald_DH_N"/>
</dbReference>
<evidence type="ECO:0000259" key="8">
    <source>
        <dbReference type="Pfam" id="PF00171"/>
    </source>
</evidence>
<feature type="domain" description="Aldehyde dehydrogenase" evidence="8">
    <location>
        <begin position="4"/>
        <end position="451"/>
    </location>
</feature>
<dbReference type="Proteomes" id="UP000036902">
    <property type="component" value="Chromosome"/>
</dbReference>
<gene>
    <name evidence="9" type="ORF">AC731_008195</name>
</gene>
<proteinExistence type="inferred from homology"/>
<dbReference type="PIRSF" id="PIRSF036492">
    <property type="entry name" value="ALDH"/>
    <property type="match status" value="1"/>
</dbReference>
<accession>A0A127K4P8</accession>
<evidence type="ECO:0000256" key="6">
    <source>
        <dbReference type="PROSITE-ProRule" id="PRU10007"/>
    </source>
</evidence>
<keyword evidence="3" id="KW-0520">NAD</keyword>
<evidence type="ECO:0000256" key="4">
    <source>
        <dbReference type="PIRNR" id="PIRNR036492"/>
    </source>
</evidence>
<dbReference type="PANTHER" id="PTHR43570:SF20">
    <property type="entry name" value="ALDEHYDE DEHYDROGENASE ALDX-RELATED"/>
    <property type="match status" value="1"/>
</dbReference>
<evidence type="ECO:0000256" key="2">
    <source>
        <dbReference type="ARBA" id="ARBA00023002"/>
    </source>
</evidence>
<evidence type="ECO:0000313" key="9">
    <source>
        <dbReference type="EMBL" id="AMO36925.1"/>
    </source>
</evidence>
<protein>
    <recommendedName>
        <fullName evidence="4">Aldehyde dehydrogenase</fullName>
    </recommendedName>
</protein>
<dbReference type="InterPro" id="IPR016163">
    <property type="entry name" value="Ald_DH_C"/>
</dbReference>
<evidence type="ECO:0000256" key="7">
    <source>
        <dbReference type="RuleBase" id="RU003345"/>
    </source>
</evidence>
<dbReference type="GO" id="GO:0006081">
    <property type="term" value="P:aldehyde metabolic process"/>
    <property type="evidence" value="ECO:0007669"/>
    <property type="project" value="InterPro"/>
</dbReference>
<keyword evidence="10" id="KW-1185">Reference proteome</keyword>
<evidence type="ECO:0000256" key="3">
    <source>
        <dbReference type="ARBA" id="ARBA00023027"/>
    </source>
</evidence>